<protein>
    <recommendedName>
        <fullName evidence="2">DUF4283 domain-containing protein</fullName>
    </recommendedName>
</protein>
<dbReference type="PANTHER" id="PTHR33233:SF17">
    <property type="entry name" value="DUF4283 DOMAIN-CONTAINING PROTEIN"/>
    <property type="match status" value="1"/>
</dbReference>
<gene>
    <name evidence="3" type="ORF">A4A49_03017</name>
</gene>
<evidence type="ECO:0000313" key="4">
    <source>
        <dbReference type="Proteomes" id="UP000187609"/>
    </source>
</evidence>
<dbReference type="AlphaFoldDB" id="A0A314L1X8"/>
<dbReference type="Gramene" id="OIT35019">
    <property type="protein sequence ID" value="OIT35019"/>
    <property type="gene ID" value="A4A49_03017"/>
</dbReference>
<dbReference type="InterPro" id="IPR025558">
    <property type="entry name" value="DUF4283"/>
</dbReference>
<evidence type="ECO:0000313" key="3">
    <source>
        <dbReference type="EMBL" id="OIT35019.1"/>
    </source>
</evidence>
<feature type="compositionally biased region" description="Basic and acidic residues" evidence="1">
    <location>
        <begin position="271"/>
        <end position="281"/>
    </location>
</feature>
<dbReference type="Pfam" id="PF14111">
    <property type="entry name" value="DUF4283"/>
    <property type="match status" value="1"/>
</dbReference>
<reference evidence="3" key="1">
    <citation type="submission" date="2016-11" db="EMBL/GenBank/DDBJ databases">
        <title>The genome of Nicotiana attenuata.</title>
        <authorList>
            <person name="Xu S."/>
            <person name="Brockmoeller T."/>
            <person name="Gaquerel E."/>
            <person name="Navarro A."/>
            <person name="Kuhl H."/>
            <person name="Gase K."/>
            <person name="Ling Z."/>
            <person name="Zhou W."/>
            <person name="Kreitzer C."/>
            <person name="Stanke M."/>
            <person name="Tang H."/>
            <person name="Lyons E."/>
            <person name="Pandey P."/>
            <person name="Pandey S.P."/>
            <person name="Timmermann B."/>
            <person name="Baldwin I.T."/>
        </authorList>
    </citation>
    <scope>NUCLEOTIDE SEQUENCE [LARGE SCALE GENOMIC DNA]</scope>
    <source>
        <strain evidence="3">UT</strain>
    </source>
</reference>
<dbReference type="Proteomes" id="UP000187609">
    <property type="component" value="Unassembled WGS sequence"/>
</dbReference>
<evidence type="ECO:0000256" key="1">
    <source>
        <dbReference type="SAM" id="MobiDB-lite"/>
    </source>
</evidence>
<evidence type="ECO:0000259" key="2">
    <source>
        <dbReference type="Pfam" id="PF14111"/>
    </source>
</evidence>
<comment type="caution">
    <text evidence="3">The sequence shown here is derived from an EMBL/GenBank/DDBJ whole genome shotgun (WGS) entry which is preliminary data.</text>
</comment>
<feature type="region of interest" description="Disordered" evidence="1">
    <location>
        <begin position="251"/>
        <end position="312"/>
    </location>
</feature>
<feature type="domain" description="DUF4283" evidence="2">
    <location>
        <begin position="90"/>
        <end position="146"/>
    </location>
</feature>
<name>A0A314L1X8_NICAT</name>
<dbReference type="EMBL" id="MJEQ01000622">
    <property type="protein sequence ID" value="OIT35019.1"/>
    <property type="molecule type" value="Genomic_DNA"/>
</dbReference>
<proteinExistence type="predicted"/>
<accession>A0A314L1X8</accession>
<dbReference type="PANTHER" id="PTHR33233">
    <property type="entry name" value="ENDONUCLEASE/EXONUCLEASE/PHOSPHATASE"/>
    <property type="match status" value="1"/>
</dbReference>
<organism evidence="3 4">
    <name type="scientific">Nicotiana attenuata</name>
    <name type="common">Coyote tobacco</name>
    <dbReference type="NCBI Taxonomy" id="49451"/>
    <lineage>
        <taxon>Eukaryota</taxon>
        <taxon>Viridiplantae</taxon>
        <taxon>Streptophyta</taxon>
        <taxon>Embryophyta</taxon>
        <taxon>Tracheophyta</taxon>
        <taxon>Spermatophyta</taxon>
        <taxon>Magnoliopsida</taxon>
        <taxon>eudicotyledons</taxon>
        <taxon>Gunneridae</taxon>
        <taxon>Pentapetalae</taxon>
        <taxon>asterids</taxon>
        <taxon>lamiids</taxon>
        <taxon>Solanales</taxon>
        <taxon>Solanaceae</taxon>
        <taxon>Nicotianoideae</taxon>
        <taxon>Nicotianeae</taxon>
        <taxon>Nicotiana</taxon>
    </lineage>
</organism>
<keyword evidence="4" id="KW-1185">Reference proteome</keyword>
<sequence>MQTTAINDSQPPVRGITTIPPETSIPPKLGTTTAACKLTYLVGLPAKSMAEVVKGNRMKDQGMQLKLYPLVIKDGVKLVELNQNEVERQCQKWNSVATPKVLLHGDGYFIFKFESIEDKNMIIQNGPYTFNNRPMILKDWTPDFNIRNESLRLVPIWVIVPGLPIQFWAEENLGRLVSYIEQPLCTDKLTAHYDRVSYARVLIEVDVTQPLPDVLPVIMADGNIWNQDVEYELKPMFCQECNQFGHTTEKYRRKQPQVQPEKNQNKKKKKEKWEWKTKAVEPSDTVETTSVAPENTKSPEIPSVDKTAEETQEVQIQIHLSNRGKQVVVHHRSKKKGGHHIDIQDIARRNQFAPLRILERAQPEQDQTIIRVEQLTYAGVEAVYLLPRDSDHSPIMLNTVVSSSKVRRPFRP</sequence>
<feature type="compositionally biased region" description="Polar residues" evidence="1">
    <location>
        <begin position="285"/>
        <end position="298"/>
    </location>
</feature>